<accession>A0ACC3SR85</accession>
<evidence type="ECO:0000313" key="1">
    <source>
        <dbReference type="EMBL" id="KAK9233871.1"/>
    </source>
</evidence>
<dbReference type="Proteomes" id="UP001433508">
    <property type="component" value="Unassembled WGS sequence"/>
</dbReference>
<comment type="caution">
    <text evidence="1">The sequence shown here is derived from an EMBL/GenBank/DDBJ whole genome shotgun (WGS) entry which is preliminary data.</text>
</comment>
<protein>
    <submittedName>
        <fullName evidence="1">Uncharacterized protein</fullName>
    </submittedName>
</protein>
<name>A0ACC3SR85_LIPKO</name>
<sequence length="133" mass="14198">MQVQNIVLYDGTESSYLSPSLATATSSSDILASATASRPVSHMPRLRGTLQCQSHHRDRLVRSLLLPKFTEKPELLDSGETGGSAARFGAYEYVSSLLRRNRVTSDGSSFASGITLFESTVSGAVSGITRTAV</sequence>
<organism evidence="1 2">
    <name type="scientific">Lipomyces kononenkoae</name>
    <name type="common">Yeast</name>
    <dbReference type="NCBI Taxonomy" id="34357"/>
    <lineage>
        <taxon>Eukaryota</taxon>
        <taxon>Fungi</taxon>
        <taxon>Dikarya</taxon>
        <taxon>Ascomycota</taxon>
        <taxon>Saccharomycotina</taxon>
        <taxon>Lipomycetes</taxon>
        <taxon>Lipomycetales</taxon>
        <taxon>Lipomycetaceae</taxon>
        <taxon>Lipomyces</taxon>
    </lineage>
</organism>
<keyword evidence="2" id="KW-1185">Reference proteome</keyword>
<reference evidence="2" key="1">
    <citation type="journal article" date="2024" name="Front. Bioeng. Biotechnol.">
        <title>Genome-scale model development and genomic sequencing of the oleaginous clade Lipomyces.</title>
        <authorList>
            <person name="Czajka J.J."/>
            <person name="Han Y."/>
            <person name="Kim J."/>
            <person name="Mondo S.J."/>
            <person name="Hofstad B.A."/>
            <person name="Robles A."/>
            <person name="Haridas S."/>
            <person name="Riley R."/>
            <person name="LaButti K."/>
            <person name="Pangilinan J."/>
            <person name="Andreopoulos W."/>
            <person name="Lipzen A."/>
            <person name="Yan J."/>
            <person name="Wang M."/>
            <person name="Ng V."/>
            <person name="Grigoriev I.V."/>
            <person name="Spatafora J.W."/>
            <person name="Magnuson J.K."/>
            <person name="Baker S.E."/>
            <person name="Pomraning K.R."/>
        </authorList>
    </citation>
    <scope>NUCLEOTIDE SEQUENCE [LARGE SCALE GENOMIC DNA]</scope>
    <source>
        <strain evidence="2">CBS 7786</strain>
    </source>
</reference>
<proteinExistence type="predicted"/>
<gene>
    <name evidence="1" type="ORF">V1525DRAFT_440572</name>
</gene>
<evidence type="ECO:0000313" key="2">
    <source>
        <dbReference type="Proteomes" id="UP001433508"/>
    </source>
</evidence>
<dbReference type="EMBL" id="MU971562">
    <property type="protein sequence ID" value="KAK9233871.1"/>
    <property type="molecule type" value="Genomic_DNA"/>
</dbReference>